<gene>
    <name evidence="1" type="ORF">OPT61_g6919</name>
</gene>
<name>A0ACC2I4S1_9PLEO</name>
<sequence>MNILAAVGRPVQTVRIKKQTREEVVWNGSLLPWRRSPLWLLIRVSLELHFTRSCENFKSSGSLYKAFMASLVSNILKLAAHHSEKLGTEVIHTALSKLLRRYHKIESLQHHEGLRSTWARRIVETIDDAHSMMNSRWQSLTEDSTSNIALGRLCALDPEHDIELKIPLLDSHLSSLANRKATMPVDTFKPSSNYHELPSQELPFEFENTIKSRDFDLFAFENWVEKNLDCWILDHKQESTTCESLLRSMKSYHKAASAAYAGVPVRMSIMYLMLFESWVACDVSACNNFPLLRRYDPGVRFESAQCLLLPSRNQMMRLSRVESYLNTQVGAVLEGTPAINRDFGHESSFAVEYFQQSQTLQNKMKDIIDAATAKRKGKLQEYTLLEQRYQNLIKLYEDAQCKDSWYRGELKHREKKCRRCKRRIEAESLKIAIFEWPLSPNPTIAKATVFELFLPDAFRAWRDVCSYVEYDVLGYQGEINSEPKPWTYILSDHQTLKHLLSEKHNDQRIIIISDVKPQHITHFNIKQNLSTIREKDLCPNNGRKYRYYDRTREMFTEALGPSETVSRNCTYILPKPSKHLELYMRRPASAPDGACPNEVIANLSTCPGHFSMDEFKAFGALTSGRNLLYANILTQLAMPDVDFSKVETYCLVLQLINQAGLPTDKDHCAERTSHQILTDPTFCHSMLTQLEIASERVSENWESCGALAAFVQICRRILTLNSSPKIVRRGLKFLECIRTTSLHWLSCLQHRAGSSSSAQDRMELYSRIAETSLLCLSTLDVDEKYLDGLFQSEDTVSMLLQCSIAIQENKILISKSEHLFATLNQSWRVLMHRLLPRLRDYVLSDGTGLNLATTSCWSAFQQSPAAVWSALPQPHGQWVRTMSGNLPVHFNLLTAELLVNSLPLSRLPFEYMTHTLYKPLFSDSALEVGPSDEASMSFSSKYIYLGHQLHFGLIGADLEILAVKSSSRYRLLPKRLLADCLPHSFVTEYYHWYDQDNETVIFQPKKQPWLFSEEQSQWRLHRTSSGWKMVQDSHSLLNMASKSALTMSDIFSPLEDAPHIHMIFDHSGQRLSIQLPRLRQEFFNIARQDRIYSRQYQDFVVDAEQTLGTLIGLSSRLILRNERDPHDCLLLIPEGDFKYAKRNDYDHTTVGMVKGTAKKVNAYSINRTLQRLVITGNLQGRLILIYLHALISSHSPDPLTGRTGTESALELLWPATILSFGSLTSANTELLMKIANLSPTRYFYPSYLEVMQLICWDQDLPSMAQHGLFSVHVQEIFDQVQKMKIFYQKDHFKIPSRKQLDDLSAPPRVFLQERDAIRSSSIRVSSYGGEEFTSKFDTVYKARDQDTNSEAGHRPFTAAFMIARRGSALPSPIRALGDSLLSRQFCNATVKGSCADLKPCELRYDARWMKSLSDILIEKRCAIHELLATSNGTLNRFDILTWLSTMAFTKSADMDAILALGSFFVSPDLAQARPPPVKDFRLTYGFNFSRERIFGIATSYKKASGDVASFSCPPLETETTFQHQERKYVVDFFKVTSLSDSINNLFRTWFNNRSFKLYLTEVSTLLERQDIVGATMPGHMLSFPQQKDILDDDLRHIGMRAIFQREPTILDDFEDEAPLEPRLPRVTSSNRADFSRSSARLDKLCTALDAQANSNCEKVYVEDFRVSCEALHAREHNQQVLTATPDTATQILFQRHLAKSMSAHGIAFRLRLGPRVSPSIWLKYLIQDKFDTLPKQWQKLIITYGLTITHLQRARRLYNLSTMPTELIEEYGRRGHTNWSPEMFPETLLLEIESGILVREEQEAIAAQLRQPLNGKNAVVQLVMGAESHLPLFPSLLQTWQTNTSSLVRIIVGKPQSQQMLHTLIAKLSGLLGRRIYQMPFSRDLRLSKADGDAIRAYCEHCINNRGIMLVQPEQILSLKLMGIECQATGKSDLGTSLLNTQSSFDEVTRDIVDESDENFSPKFELVYTMGSQRSIDFAPDRWLIVQEVLGLVPRIAAQVREELPLSISLHRGGQGRFPMIRILRQDGAERLSTLLASRIIEQGISGLPVRSQSPALKQSILRYITSIRLSSDQIKEVESNSFWSTSTMQPLLLLRGLFAGGLLSFVFASKRWRVNYGLDTTRTPPTKTAVPYRSKDSPSLRSEFSHPDIVVILTSLSYYYGGLSDDYLFEALEHVLKSSQAAIQYSEWVASAPSDLPAAFRHLSGINVKDRITCRTKVFPKLRYSKGVIDYFLLHFCFQRELKEFSSKLSASGWDLGAQKTNPTTGFSDAERLLQIVEADREIPIRVLLDVGAQVLDRNNKEVAELWLNMNQREDVSAVVFFDEEELSVLDRTGRIESLHTSPFAKQLDQCLVYLDEVHTRGTDLKLPRNYRAGVTLGTGLTKDRLVQACMRMRQLGKGQSVCFIIPDDIRTRVLEQSKKTFSSPIEVEDVLCWSIAETWTDLRRSMPLWAVQGHRVETQKGILNGKITQEQAVALLEDEAQTLESRYRPQAETAVQFANWDTSNRQIAKIITRCRDFRATSLDTASLSEEQERELSPEIQQERQVERPAKLTAAEHTVHSVITELARTGNLPSRSDASTGAFKSLKQTSAAKLGQLAQFPSNLLITEECARTVKIPGKASTTSFLADPYLRPVHFIISIPNKGRNKTIKHLLIISPYEANQLLPTIRTSKKVTLHLFAARHNATFAALDALDIWTVGKEFCPSYLPNDLKMQLNLFSGSLYLDSHQEYASICDALGLLRTTVNPHQRVSACGFIEPPTGTWGFKQSPVPLLRALVLRIRREGEGVEKTHMGKLLNALPLEEGDFEGDGESEGENEVDGEESRLRGVTPEVAEETATPRTTMPRTLFMFSTRALQETIPATLTSPAAMCGQELDRHCGTRWGKNTATGG</sequence>
<accession>A0ACC2I4S1</accession>
<organism evidence="1 2">
    <name type="scientific">Boeremia exigua</name>
    <dbReference type="NCBI Taxonomy" id="749465"/>
    <lineage>
        <taxon>Eukaryota</taxon>
        <taxon>Fungi</taxon>
        <taxon>Dikarya</taxon>
        <taxon>Ascomycota</taxon>
        <taxon>Pezizomycotina</taxon>
        <taxon>Dothideomycetes</taxon>
        <taxon>Pleosporomycetidae</taxon>
        <taxon>Pleosporales</taxon>
        <taxon>Pleosporineae</taxon>
        <taxon>Didymellaceae</taxon>
        <taxon>Boeremia</taxon>
    </lineage>
</organism>
<evidence type="ECO:0000313" key="2">
    <source>
        <dbReference type="Proteomes" id="UP001153331"/>
    </source>
</evidence>
<keyword evidence="2" id="KW-1185">Reference proteome</keyword>
<protein>
    <submittedName>
        <fullName evidence="1">Uncharacterized protein</fullName>
    </submittedName>
</protein>
<proteinExistence type="predicted"/>
<dbReference type="Proteomes" id="UP001153331">
    <property type="component" value="Unassembled WGS sequence"/>
</dbReference>
<dbReference type="EMBL" id="JAPHNI010000528">
    <property type="protein sequence ID" value="KAJ8110169.1"/>
    <property type="molecule type" value="Genomic_DNA"/>
</dbReference>
<reference evidence="1" key="1">
    <citation type="submission" date="2022-11" db="EMBL/GenBank/DDBJ databases">
        <title>Genome Sequence of Boeremia exigua.</title>
        <authorList>
            <person name="Buettner E."/>
        </authorList>
    </citation>
    <scope>NUCLEOTIDE SEQUENCE</scope>
    <source>
        <strain evidence="1">CU02</strain>
    </source>
</reference>
<comment type="caution">
    <text evidence="1">The sequence shown here is derived from an EMBL/GenBank/DDBJ whole genome shotgun (WGS) entry which is preliminary data.</text>
</comment>
<evidence type="ECO:0000313" key="1">
    <source>
        <dbReference type="EMBL" id="KAJ8110169.1"/>
    </source>
</evidence>